<proteinExistence type="inferred from homology"/>
<evidence type="ECO:0000256" key="18">
    <source>
        <dbReference type="ARBA" id="ARBA00047808"/>
    </source>
</evidence>
<evidence type="ECO:0000256" key="10">
    <source>
        <dbReference type="ARBA" id="ARBA00022741"/>
    </source>
</evidence>
<keyword evidence="13" id="KW-0289">Folate biosynthesis</keyword>
<name>A0ABZ2BZU4_9RHOB</name>
<evidence type="ECO:0000256" key="14">
    <source>
        <dbReference type="ARBA" id="ARBA00030048"/>
    </source>
</evidence>
<evidence type="ECO:0000256" key="4">
    <source>
        <dbReference type="ARBA" id="ARBA00008276"/>
    </source>
</evidence>
<organism evidence="24 25">
    <name type="scientific">Roseobacter fucihabitans</name>
    <dbReference type="NCBI Taxonomy" id="1537242"/>
    <lineage>
        <taxon>Bacteria</taxon>
        <taxon>Pseudomonadati</taxon>
        <taxon>Pseudomonadota</taxon>
        <taxon>Alphaproteobacteria</taxon>
        <taxon>Rhodobacterales</taxon>
        <taxon>Roseobacteraceae</taxon>
        <taxon>Roseobacter</taxon>
    </lineage>
</organism>
<accession>A0ABZ2BZU4</accession>
<dbReference type="PIRSF" id="PIRSF001563">
    <property type="entry name" value="Folylpolyglu_synth"/>
    <property type="match status" value="1"/>
</dbReference>
<keyword evidence="11 21" id="KW-0067">ATP-binding</keyword>
<evidence type="ECO:0000256" key="16">
    <source>
        <dbReference type="ARBA" id="ARBA00032510"/>
    </source>
</evidence>
<evidence type="ECO:0000256" key="9">
    <source>
        <dbReference type="ARBA" id="ARBA00022723"/>
    </source>
</evidence>
<dbReference type="Gene3D" id="3.90.190.20">
    <property type="entry name" value="Mur ligase, C-terminal domain"/>
    <property type="match status" value="1"/>
</dbReference>
<dbReference type="NCBIfam" id="TIGR01499">
    <property type="entry name" value="folC"/>
    <property type="match status" value="1"/>
</dbReference>
<dbReference type="Gene3D" id="3.40.1190.10">
    <property type="entry name" value="Mur-like, catalytic domain"/>
    <property type="match status" value="1"/>
</dbReference>
<comment type="catalytic activity">
    <reaction evidence="17">
        <text>(6S)-5,6,7,8-tetrahydrofolyl-(gamma-L-Glu)(n) + L-glutamate + ATP = (6S)-5,6,7,8-tetrahydrofolyl-(gamma-L-Glu)(n+1) + ADP + phosphate + H(+)</text>
        <dbReference type="Rhea" id="RHEA:10580"/>
        <dbReference type="Rhea" id="RHEA-COMP:14738"/>
        <dbReference type="Rhea" id="RHEA-COMP:14740"/>
        <dbReference type="ChEBI" id="CHEBI:15378"/>
        <dbReference type="ChEBI" id="CHEBI:29985"/>
        <dbReference type="ChEBI" id="CHEBI:30616"/>
        <dbReference type="ChEBI" id="CHEBI:43474"/>
        <dbReference type="ChEBI" id="CHEBI:141005"/>
        <dbReference type="ChEBI" id="CHEBI:456216"/>
        <dbReference type="EC" id="6.3.2.17"/>
    </reaction>
</comment>
<evidence type="ECO:0000259" key="22">
    <source>
        <dbReference type="Pfam" id="PF02875"/>
    </source>
</evidence>
<dbReference type="InterPro" id="IPR018109">
    <property type="entry name" value="Folylpolyglutamate_synth_CS"/>
</dbReference>
<keyword evidence="10 21" id="KW-0547">Nucleotide-binding</keyword>
<evidence type="ECO:0000256" key="7">
    <source>
        <dbReference type="ARBA" id="ARBA00019357"/>
    </source>
</evidence>
<dbReference type="EC" id="6.3.2.12" evidence="5"/>
<evidence type="ECO:0000256" key="13">
    <source>
        <dbReference type="ARBA" id="ARBA00022909"/>
    </source>
</evidence>
<dbReference type="EC" id="6.3.2.17" evidence="6"/>
<dbReference type="RefSeq" id="WP_187429318.1">
    <property type="nucleotide sequence ID" value="NZ_CP143423.1"/>
</dbReference>
<comment type="catalytic activity">
    <reaction evidence="19">
        <text>(6R)-5,10-methylenetetrahydrofolyl-(gamma-L-Glu)(n) + L-glutamate + ATP = (6R)-5,10-methylenetetrahydrofolyl-(gamma-L-Glu)(n+1) + ADP + phosphate + H(+)</text>
        <dbReference type="Rhea" id="RHEA:51912"/>
        <dbReference type="Rhea" id="RHEA-COMP:13257"/>
        <dbReference type="Rhea" id="RHEA-COMP:13258"/>
        <dbReference type="ChEBI" id="CHEBI:15378"/>
        <dbReference type="ChEBI" id="CHEBI:29985"/>
        <dbReference type="ChEBI" id="CHEBI:30616"/>
        <dbReference type="ChEBI" id="CHEBI:43474"/>
        <dbReference type="ChEBI" id="CHEBI:136572"/>
        <dbReference type="ChEBI" id="CHEBI:456216"/>
        <dbReference type="EC" id="6.3.2.17"/>
    </reaction>
</comment>
<evidence type="ECO:0000256" key="15">
    <source>
        <dbReference type="ARBA" id="ARBA00030592"/>
    </source>
</evidence>
<evidence type="ECO:0000256" key="3">
    <source>
        <dbReference type="ARBA" id="ARBA00005150"/>
    </source>
</evidence>
<keyword evidence="12" id="KW-0460">Magnesium</keyword>
<dbReference type="InterPro" id="IPR036615">
    <property type="entry name" value="Mur_ligase_C_dom_sf"/>
</dbReference>
<dbReference type="Pfam" id="PF02875">
    <property type="entry name" value="Mur_ligase_C"/>
    <property type="match status" value="1"/>
</dbReference>
<dbReference type="InterPro" id="IPR036565">
    <property type="entry name" value="Mur-like_cat_sf"/>
</dbReference>
<evidence type="ECO:0000259" key="23">
    <source>
        <dbReference type="Pfam" id="PF08245"/>
    </source>
</evidence>
<keyword evidence="25" id="KW-1185">Reference proteome</keyword>
<evidence type="ECO:0000256" key="21">
    <source>
        <dbReference type="PIRNR" id="PIRNR001563"/>
    </source>
</evidence>
<dbReference type="InterPro" id="IPR013221">
    <property type="entry name" value="Mur_ligase_cen"/>
</dbReference>
<dbReference type="PANTHER" id="PTHR11136:SF0">
    <property type="entry name" value="DIHYDROFOLATE SYNTHETASE-RELATED"/>
    <property type="match status" value="1"/>
</dbReference>
<comment type="catalytic activity">
    <reaction evidence="20">
        <text>7,8-dihydropteroate + L-glutamate + ATP = 7,8-dihydrofolate + ADP + phosphate + H(+)</text>
        <dbReference type="Rhea" id="RHEA:23584"/>
        <dbReference type="ChEBI" id="CHEBI:15378"/>
        <dbReference type="ChEBI" id="CHEBI:17839"/>
        <dbReference type="ChEBI" id="CHEBI:29985"/>
        <dbReference type="ChEBI" id="CHEBI:30616"/>
        <dbReference type="ChEBI" id="CHEBI:43474"/>
        <dbReference type="ChEBI" id="CHEBI:57451"/>
        <dbReference type="ChEBI" id="CHEBI:456216"/>
        <dbReference type="EC" id="6.3.2.12"/>
    </reaction>
</comment>
<evidence type="ECO:0000256" key="12">
    <source>
        <dbReference type="ARBA" id="ARBA00022842"/>
    </source>
</evidence>
<dbReference type="SUPFAM" id="SSF53244">
    <property type="entry name" value="MurD-like peptide ligases, peptide-binding domain"/>
    <property type="match status" value="1"/>
</dbReference>
<dbReference type="EMBL" id="CP143423">
    <property type="protein sequence ID" value="WVX50888.1"/>
    <property type="molecule type" value="Genomic_DNA"/>
</dbReference>
<comment type="function">
    <text evidence="1">Functions in two distinct reactions of the de novo folate biosynthetic pathway. Catalyzes the addition of a glutamate residue to dihydropteroate (7,8-dihydropteroate or H2Pte) to form dihydrofolate (7,8-dihydrofolate monoglutamate or H2Pte-Glu). Also catalyzes successive additions of L-glutamate to tetrahydrofolate or 10-formyltetrahydrofolate or 5,10-methylenetetrahydrofolate, leading to folylpolyglutamate derivatives.</text>
</comment>
<evidence type="ECO:0000256" key="8">
    <source>
        <dbReference type="ARBA" id="ARBA00022598"/>
    </source>
</evidence>
<comment type="pathway">
    <text evidence="2">Cofactor biosynthesis; tetrahydrofolate biosynthesis; 7,8-dihydrofolate from 2-amino-4-hydroxy-6-hydroxymethyl-7,8-dihydropteridine diphosphate and 4-aminobenzoate: step 2/2.</text>
</comment>
<dbReference type="Pfam" id="PF08245">
    <property type="entry name" value="Mur_ligase_M"/>
    <property type="match status" value="1"/>
</dbReference>
<evidence type="ECO:0000256" key="2">
    <source>
        <dbReference type="ARBA" id="ARBA00004799"/>
    </source>
</evidence>
<dbReference type="InterPro" id="IPR001645">
    <property type="entry name" value="Folylpolyglutamate_synth"/>
</dbReference>
<evidence type="ECO:0000256" key="11">
    <source>
        <dbReference type="ARBA" id="ARBA00022840"/>
    </source>
</evidence>
<dbReference type="InterPro" id="IPR004101">
    <property type="entry name" value="Mur_ligase_C"/>
</dbReference>
<feature type="domain" description="Mur ligase C-terminal" evidence="22">
    <location>
        <begin position="303"/>
        <end position="412"/>
    </location>
</feature>
<sequence length="424" mass="45180">MSAATSDVILARMMALHPKIIDLTLDRVWRLLEALGNPQDNLPPVIHIAGTNGKGSTQAMIRAGLEAAGHRVHAYTSPHLARFHERIRVAGALISEADLTAVLDECYAANDGGNITYFEITTCAALLAFSRVPADYTLLEVGLGGRLDATNVVARPKITAITPVSIDHEQFLGDTIGKIAFEKAGIIKRGVPCVVARQEDEGLAVIEEVAECNGAPVQAYGQQWHVGPDRDRMSFQDDTGLLDLPRPNLPGAHQMMNAGTAIAVLRYLGFGPDVCEAAVTQARWPARMQHLNAGPLLKAAPEAEIWLDGGHNPAAGEALGSHLRSLPKRPTYLICGMLNTKDIDGYLRPLAAVAEGLVAISIPDEINTLPADVTAEAARRVGFEARTGSDVHGALSDIIAHTPHARILICGSLYLAGAVLRGMD</sequence>
<comment type="similarity">
    <text evidence="4 21">Belongs to the folylpolyglutamate synthase family.</text>
</comment>
<evidence type="ECO:0000256" key="5">
    <source>
        <dbReference type="ARBA" id="ARBA00013023"/>
    </source>
</evidence>
<reference evidence="25" key="1">
    <citation type="submission" date="2024-01" db="EMBL/GenBank/DDBJ databases">
        <title>Roseobacter fucihabitans sp. nov., isolated from the brown alga Fucus spiralis.</title>
        <authorList>
            <person name="Hahnke S."/>
            <person name="Berger M."/>
            <person name="Schlingloff A."/>
            <person name="Athale I."/>
            <person name="Neumann-Schaal M."/>
            <person name="Adenaya A."/>
            <person name="Poehlein A."/>
            <person name="Daniel R."/>
            <person name="Pertersen J."/>
            <person name="Brinkhoff T."/>
        </authorList>
    </citation>
    <scope>NUCLEOTIDE SEQUENCE [LARGE SCALE GENOMIC DNA]</scope>
    <source>
        <strain evidence="25">B14</strain>
    </source>
</reference>
<evidence type="ECO:0000256" key="1">
    <source>
        <dbReference type="ARBA" id="ARBA00002714"/>
    </source>
</evidence>
<dbReference type="GO" id="GO:0008841">
    <property type="term" value="F:dihydrofolate synthase activity"/>
    <property type="evidence" value="ECO:0007669"/>
    <property type="project" value="UniProtKB-EC"/>
</dbReference>
<comment type="pathway">
    <text evidence="3">Cofactor biosynthesis; tetrahydrofolylpolyglutamate biosynthesis.</text>
</comment>
<dbReference type="SUPFAM" id="SSF53623">
    <property type="entry name" value="MurD-like peptide ligases, catalytic domain"/>
    <property type="match status" value="1"/>
</dbReference>
<evidence type="ECO:0000256" key="20">
    <source>
        <dbReference type="ARBA" id="ARBA00049161"/>
    </source>
</evidence>
<dbReference type="PROSITE" id="PS01012">
    <property type="entry name" value="FOLYLPOLYGLU_SYNT_2"/>
    <property type="match status" value="1"/>
</dbReference>
<evidence type="ECO:0000313" key="25">
    <source>
        <dbReference type="Proteomes" id="UP001318682"/>
    </source>
</evidence>
<comment type="catalytic activity">
    <reaction evidence="18">
        <text>10-formyltetrahydrofolyl-(gamma-L-Glu)(n) + L-glutamate + ATP = 10-formyltetrahydrofolyl-(gamma-L-Glu)(n+1) + ADP + phosphate + H(+)</text>
        <dbReference type="Rhea" id="RHEA:51904"/>
        <dbReference type="Rhea" id="RHEA-COMP:13088"/>
        <dbReference type="Rhea" id="RHEA-COMP:14300"/>
        <dbReference type="ChEBI" id="CHEBI:15378"/>
        <dbReference type="ChEBI" id="CHEBI:29985"/>
        <dbReference type="ChEBI" id="CHEBI:30616"/>
        <dbReference type="ChEBI" id="CHEBI:43474"/>
        <dbReference type="ChEBI" id="CHEBI:134413"/>
        <dbReference type="ChEBI" id="CHEBI:456216"/>
        <dbReference type="EC" id="6.3.2.17"/>
    </reaction>
</comment>
<evidence type="ECO:0000313" key="24">
    <source>
        <dbReference type="EMBL" id="WVX50888.1"/>
    </source>
</evidence>
<keyword evidence="9" id="KW-0479">Metal-binding</keyword>
<evidence type="ECO:0000256" key="6">
    <source>
        <dbReference type="ARBA" id="ARBA00013025"/>
    </source>
</evidence>
<keyword evidence="8 21" id="KW-0436">Ligase</keyword>
<dbReference type="Proteomes" id="UP001318682">
    <property type="component" value="Chromosome"/>
</dbReference>
<evidence type="ECO:0000256" key="19">
    <source>
        <dbReference type="ARBA" id="ARBA00049035"/>
    </source>
</evidence>
<gene>
    <name evidence="24" type="primary">folC</name>
    <name evidence="24" type="ORF">ROLI_039880</name>
</gene>
<dbReference type="PANTHER" id="PTHR11136">
    <property type="entry name" value="FOLYLPOLYGLUTAMATE SYNTHASE-RELATED"/>
    <property type="match status" value="1"/>
</dbReference>
<evidence type="ECO:0000256" key="17">
    <source>
        <dbReference type="ARBA" id="ARBA00047493"/>
    </source>
</evidence>
<feature type="domain" description="Mur ligase central" evidence="23">
    <location>
        <begin position="48"/>
        <end position="264"/>
    </location>
</feature>
<protein>
    <recommendedName>
        <fullName evidence="7">Dihydrofolate synthase/folylpolyglutamate synthase</fullName>
        <ecNumber evidence="5">6.3.2.12</ecNumber>
        <ecNumber evidence="6">6.3.2.17</ecNumber>
    </recommendedName>
    <alternativeName>
        <fullName evidence="16">Folylpoly-gamma-glutamate synthetase-dihydrofolate synthetase</fullName>
    </alternativeName>
    <alternativeName>
        <fullName evidence="14">Folylpolyglutamate synthetase</fullName>
    </alternativeName>
    <alternativeName>
        <fullName evidence="15">Tetrahydrofolylpolyglutamate synthase</fullName>
    </alternativeName>
</protein>